<feature type="domain" description="Fibronectin type-III" evidence="2">
    <location>
        <begin position="23"/>
        <end position="120"/>
    </location>
</feature>
<dbReference type="FunFam" id="2.60.40.10:FF:003140">
    <property type="match status" value="3"/>
</dbReference>
<dbReference type="HOGENOM" id="CLU_247780_0_0_1"/>
<feature type="transmembrane region" description="Helical" evidence="1">
    <location>
        <begin position="1500"/>
        <end position="1519"/>
    </location>
</feature>
<reference evidence="3 4" key="1">
    <citation type="journal article" date="2007" name="Science">
        <title>Sea anemone genome reveals ancestral eumetazoan gene repertoire and genomic organization.</title>
        <authorList>
            <person name="Putnam N.H."/>
            <person name="Srivastava M."/>
            <person name="Hellsten U."/>
            <person name="Dirks B."/>
            <person name="Chapman J."/>
            <person name="Salamov A."/>
            <person name="Terry A."/>
            <person name="Shapiro H."/>
            <person name="Lindquist E."/>
            <person name="Kapitonov V.V."/>
            <person name="Jurka J."/>
            <person name="Genikhovich G."/>
            <person name="Grigoriev I.V."/>
            <person name="Lucas S.M."/>
            <person name="Steele R.E."/>
            <person name="Finnerty J.R."/>
            <person name="Technau U."/>
            <person name="Martindale M.Q."/>
            <person name="Rokhsar D.S."/>
        </authorList>
    </citation>
    <scope>NUCLEOTIDE SEQUENCE [LARGE SCALE GENOMIC DNA]</scope>
    <source>
        <strain evidence="4">CH2 X CH6</strain>
    </source>
</reference>
<keyword evidence="1" id="KW-1133">Transmembrane helix</keyword>
<dbReference type="Pfam" id="PF00041">
    <property type="entry name" value="fn3"/>
    <property type="match status" value="9"/>
</dbReference>
<protein>
    <recommendedName>
        <fullName evidence="2">Fibronectin type-III domain-containing protein</fullName>
    </recommendedName>
</protein>
<dbReference type="FunFam" id="2.60.40.10:FF:002803">
    <property type="entry name" value="Predicted protein"/>
    <property type="match status" value="2"/>
</dbReference>
<feature type="domain" description="Fibronectin type-III" evidence="2">
    <location>
        <begin position="316"/>
        <end position="414"/>
    </location>
</feature>
<feature type="domain" description="Fibronectin type-III" evidence="2">
    <location>
        <begin position="1122"/>
        <end position="1234"/>
    </location>
</feature>
<dbReference type="eggNOG" id="KOG3510">
    <property type="taxonomic scope" value="Eukaryota"/>
</dbReference>
<feature type="domain" description="Fibronectin type-III" evidence="2">
    <location>
        <begin position="821"/>
        <end position="916"/>
    </location>
</feature>
<feature type="domain" description="Fibronectin type-III" evidence="2">
    <location>
        <begin position="921"/>
        <end position="1018"/>
    </location>
</feature>
<dbReference type="EMBL" id="DS469580">
    <property type="protein sequence ID" value="EDO41204.1"/>
    <property type="molecule type" value="Genomic_DNA"/>
</dbReference>
<organism evidence="3 4">
    <name type="scientific">Nematostella vectensis</name>
    <name type="common">Starlet sea anemone</name>
    <dbReference type="NCBI Taxonomy" id="45351"/>
    <lineage>
        <taxon>Eukaryota</taxon>
        <taxon>Metazoa</taxon>
        <taxon>Cnidaria</taxon>
        <taxon>Anthozoa</taxon>
        <taxon>Hexacorallia</taxon>
        <taxon>Actiniaria</taxon>
        <taxon>Edwardsiidae</taxon>
        <taxon>Nematostella</taxon>
    </lineage>
</organism>
<keyword evidence="4" id="KW-1185">Reference proteome</keyword>
<dbReference type="Proteomes" id="UP000001593">
    <property type="component" value="Unassembled WGS sequence"/>
</dbReference>
<feature type="domain" description="Fibronectin type-III" evidence="2">
    <location>
        <begin position="1239"/>
        <end position="1342"/>
    </location>
</feature>
<dbReference type="FunFam" id="2.60.40.10:FF:003798">
    <property type="match status" value="1"/>
</dbReference>
<dbReference type="FunCoup" id="A7S4S8">
    <property type="interactions" value="211"/>
</dbReference>
<dbReference type="SMART" id="SM00060">
    <property type="entry name" value="FN3"/>
    <property type="match status" value="13"/>
</dbReference>
<dbReference type="SUPFAM" id="SSF49265">
    <property type="entry name" value="Fibronectin type III"/>
    <property type="match status" value="7"/>
</dbReference>
<feature type="domain" description="Fibronectin type-III" evidence="2">
    <location>
        <begin position="122"/>
        <end position="216"/>
    </location>
</feature>
<keyword evidence="1" id="KW-0472">Membrane</keyword>
<dbReference type="Gene3D" id="2.60.40.10">
    <property type="entry name" value="Immunoglobulins"/>
    <property type="match status" value="13"/>
</dbReference>
<dbReference type="InterPro" id="IPR003961">
    <property type="entry name" value="FN3_dom"/>
</dbReference>
<accession>A7S4S8</accession>
<evidence type="ECO:0000313" key="4">
    <source>
        <dbReference type="Proteomes" id="UP000001593"/>
    </source>
</evidence>
<name>A7S4S8_NEMVE</name>
<feature type="domain" description="Fibronectin type-III" evidence="2">
    <location>
        <begin position="1023"/>
        <end position="1116"/>
    </location>
</feature>
<dbReference type="GO" id="GO:0004896">
    <property type="term" value="F:cytokine receptor activity"/>
    <property type="evidence" value="ECO:0000318"/>
    <property type="project" value="GO_Central"/>
</dbReference>
<evidence type="ECO:0000259" key="2">
    <source>
        <dbReference type="PROSITE" id="PS50853"/>
    </source>
</evidence>
<dbReference type="GO" id="GO:0009897">
    <property type="term" value="C:external side of plasma membrane"/>
    <property type="evidence" value="ECO:0000318"/>
    <property type="project" value="GO_Central"/>
</dbReference>
<dbReference type="Gene3D" id="1.10.287.70">
    <property type="match status" value="1"/>
</dbReference>
<dbReference type="GO" id="GO:0043235">
    <property type="term" value="C:receptor complex"/>
    <property type="evidence" value="ECO:0000318"/>
    <property type="project" value="GO_Central"/>
</dbReference>
<feature type="domain" description="Fibronectin type-III" evidence="2">
    <location>
        <begin position="416"/>
        <end position="519"/>
    </location>
</feature>
<evidence type="ECO:0000256" key="1">
    <source>
        <dbReference type="SAM" id="Phobius"/>
    </source>
</evidence>
<gene>
    <name evidence="3" type="ORF">NEMVEDRAFT_v1g206807</name>
</gene>
<dbReference type="SUPFAM" id="SSF81324">
    <property type="entry name" value="Voltage-gated potassium channels"/>
    <property type="match status" value="1"/>
</dbReference>
<dbReference type="OMA" id="HARRSIV"/>
<dbReference type="PANTHER" id="PTHR46957:SF3">
    <property type="entry name" value="CYTOKINE RECEPTOR"/>
    <property type="match status" value="1"/>
</dbReference>
<dbReference type="CDD" id="cd00063">
    <property type="entry name" value="FN3"/>
    <property type="match status" value="12"/>
</dbReference>
<dbReference type="PROSITE" id="PS50853">
    <property type="entry name" value="FN3"/>
    <property type="match status" value="12"/>
</dbReference>
<dbReference type="FunFam" id="2.60.40.10:FF:003413">
    <property type="match status" value="2"/>
</dbReference>
<evidence type="ECO:0000313" key="3">
    <source>
        <dbReference type="EMBL" id="EDO41204.1"/>
    </source>
</evidence>
<feature type="domain" description="Fibronectin type-III" evidence="2">
    <location>
        <begin position="721"/>
        <end position="816"/>
    </location>
</feature>
<dbReference type="InterPro" id="IPR050713">
    <property type="entry name" value="RTP_Phos/Ushers"/>
</dbReference>
<feature type="transmembrane region" description="Helical" evidence="1">
    <location>
        <begin position="1468"/>
        <end position="1488"/>
    </location>
</feature>
<feature type="domain" description="Fibronectin type-III" evidence="2">
    <location>
        <begin position="521"/>
        <end position="619"/>
    </location>
</feature>
<dbReference type="GO" id="GO:0019221">
    <property type="term" value="P:cytokine-mediated signaling pathway"/>
    <property type="evidence" value="ECO:0000318"/>
    <property type="project" value="GO_Central"/>
</dbReference>
<sequence>MTISGTGLFSDEGVDVRVEGKAPSKGPGIISSTTNSSITLELKPIEKGHWHAPEILDYYIELYLENQLIRAVHVPPNDPFINFNDLRIFTNYRVWPYARNVYGNGSKSNFWIRTDSIPPSREPTNLQCRATSSSSLLVSWAGLHDKYYIHGILQGYKVVIQGPDGSRNRSRVCETILVKNFTRLEFYTEYNVTVAAFNEKGDGPSADVMCTTDQDVPSVAPVILEAYNTSSSSIFVRWNNSIPAKEVNGILIGFTINATSLATGNSDIEETDHLISHTTIQFLGAYEVHRVHVSARTIKGDGVSAYIDVRTDEDVPEASPSISFIVVNQTSLQISWTELSQLQLNGVLLGYVIELYDGLNDTLLQANMVSCITSFTFRNLEIFWPYKVAMAAMTIKGPGVFGEKSQMTDESVPVVSPHGITGYNTSATSIKLHWAFNDTDRNVLGVLTGFVVHLKAANLDDEFLESEQTKRVIADPKAREYEVTALGIYTLYRFNMTATTSKGEGVVSLEEVLIRTNGKGPGAAPVTRYTTNSTSISVDWDAIPREKLYGPLLGYKVGLYLVTESVEKANLINLAPNARNATFAGLRIFTRYKVIVYGFNEYGDGIQAAIDIRTDSERPSRPPTYLTCFNTSSTSLNVTWQPLSDSYYEHGDIQGYKVITNQTDGNSSFVIATCSSNRMLQFKDLIKYTEYNVTVEAFNEKGGGPSAEVMCTTDQDVPSAAPVQVEGYNISDTAIRVNWLPVPSANQHGVILGYKIYYSDKITSNRQSSTVDGGDVLTGDIQDLEPYTVYLVRVSAFTIKGQGPSGPLINVKTEERVPSAAPVQLEGYNISDTAIRVNWLPVPSANHHGVILGYKIHYSDNITSNRQSSTVDGGDVLTGDIQDLEPYTVYLVRVSAFTIKGQGPSGPLINVQTEERVPSAPPQLFAGNNISKSAINITWSPVPTDHQNGVILGYLIQYKESSSPESPWDIIQVNDSSAEVWTVDDLWPLTLYTMQVAAFTLKGVGPWTSEIEVTTDEAAPAYPPEDFRGHFASSVAVKLYWTPIPPETLRGALRLYRISYEAQGSLYISKLDVPPDQSEALVTGLNEFTEYRFWIQGVNRFEGNISSEIVIKTDEDVPDSIPSEDVVVRESTERTTDLIVQWEELTDDEKNGDLLGYKVYYKYNSMNSKESRKRRAISGEPLDGYEMVVVPPTQTSVTLSGLKKFSTYSVKVIGFTAKGNANISQDIVVSTPQDAPDGIPADLRVTNKSDPYWIPVWWGRIPIELINGILLGYRLYYKRVVTNGRPVDEPAMNLTFRTTEFSTTLVNLRKDSIYRVQVTAFTKVGEGPRAEVMAETCRCPPVFTTSWYNFPPYVNISETNLDGFLPQILADAIALCCSDCVNGFGTSRVDFLRDSAGNLAKKRNVVALTSSINYTDIAFPVPGYKGQTTYPPYIYVAIAKSPGVAYITVKELPGERGNVVQRMVFSCWPIFMLFLVTVIIAGVLIWVLERSVNPGEFPPSFITGVWNGVWWAFITMTTLG</sequence>
<keyword evidence="1" id="KW-0812">Transmembrane</keyword>
<dbReference type="InParanoid" id="A7S4S8"/>
<dbReference type="PANTHER" id="PTHR46957">
    <property type="entry name" value="CYTOKINE RECEPTOR"/>
    <property type="match status" value="1"/>
</dbReference>
<dbReference type="GO" id="GO:0019955">
    <property type="term" value="F:cytokine binding"/>
    <property type="evidence" value="ECO:0000318"/>
    <property type="project" value="GO_Central"/>
</dbReference>
<proteinExistence type="predicted"/>
<dbReference type="InterPro" id="IPR013783">
    <property type="entry name" value="Ig-like_fold"/>
</dbReference>
<feature type="domain" description="Fibronectin type-III" evidence="2">
    <location>
        <begin position="622"/>
        <end position="716"/>
    </location>
</feature>
<dbReference type="InterPro" id="IPR036116">
    <property type="entry name" value="FN3_sf"/>
</dbReference>